<dbReference type="AlphaFoldDB" id="A0A4V3WJF4"/>
<dbReference type="PANTHER" id="PTHR11017">
    <property type="entry name" value="LEUCINE-RICH REPEAT-CONTAINING PROTEIN"/>
    <property type="match status" value="1"/>
</dbReference>
<evidence type="ECO:0000259" key="3">
    <source>
        <dbReference type="Pfam" id="PF23598"/>
    </source>
</evidence>
<dbReference type="EMBL" id="SDRB02012758">
    <property type="protein sequence ID" value="THF96766.1"/>
    <property type="molecule type" value="Genomic_DNA"/>
</dbReference>
<keyword evidence="1" id="KW-0433">Leucine-rich repeat</keyword>
<sequence>MGIVLKLRPKAFAKMSNLRILKICCMHLTEDLKYLSNKLRYLDWCGYPMKCAPSSFQPVHLVELHLTYSSIEQLWERTMHLDMLRIMNLSHSTYLAKCPDFTTFLNLERLILEGCTGLVNLDPSIGILRKLICLNLKDCKNLKSLPSDIQLETLEVLNVSACSKVENISINFGYMKCLSELYLDGIAVSELPPSIGHLTNLVLLSLSNCKKLRSIPNNICQLKALSSLNVSGCSKLDKLPQDMGALDCLKEHHLDQTAIRQLLSSIGLLKKLKHCPWKGVKE</sequence>
<keyword evidence="2" id="KW-0677">Repeat</keyword>
<evidence type="ECO:0000256" key="2">
    <source>
        <dbReference type="ARBA" id="ARBA00022737"/>
    </source>
</evidence>
<proteinExistence type="predicted"/>
<dbReference type="Pfam" id="PF23598">
    <property type="entry name" value="LRR_14"/>
    <property type="match status" value="1"/>
</dbReference>
<dbReference type="Gene3D" id="3.80.10.10">
    <property type="entry name" value="Ribonuclease Inhibitor"/>
    <property type="match status" value="2"/>
</dbReference>
<dbReference type="InterPro" id="IPR011713">
    <property type="entry name" value="Leu-rich_rpt_3"/>
</dbReference>
<name>A0A4V3WJF4_CAMSN</name>
<dbReference type="InterPro" id="IPR044974">
    <property type="entry name" value="Disease_R_plants"/>
</dbReference>
<reference evidence="4 5" key="1">
    <citation type="journal article" date="2018" name="Proc. Natl. Acad. Sci. U.S.A.">
        <title>Draft genome sequence of Camellia sinensis var. sinensis provides insights into the evolution of the tea genome and tea quality.</title>
        <authorList>
            <person name="Wei C."/>
            <person name="Yang H."/>
            <person name="Wang S."/>
            <person name="Zhao J."/>
            <person name="Liu C."/>
            <person name="Gao L."/>
            <person name="Xia E."/>
            <person name="Lu Y."/>
            <person name="Tai Y."/>
            <person name="She G."/>
            <person name="Sun J."/>
            <person name="Cao H."/>
            <person name="Tong W."/>
            <person name="Gao Q."/>
            <person name="Li Y."/>
            <person name="Deng W."/>
            <person name="Jiang X."/>
            <person name="Wang W."/>
            <person name="Chen Q."/>
            <person name="Zhang S."/>
            <person name="Li H."/>
            <person name="Wu J."/>
            <person name="Wang P."/>
            <person name="Li P."/>
            <person name="Shi C."/>
            <person name="Zheng F."/>
            <person name="Jian J."/>
            <person name="Huang B."/>
            <person name="Shan D."/>
            <person name="Shi M."/>
            <person name="Fang C."/>
            <person name="Yue Y."/>
            <person name="Li F."/>
            <person name="Li D."/>
            <person name="Wei S."/>
            <person name="Han B."/>
            <person name="Jiang C."/>
            <person name="Yin Y."/>
            <person name="Xia T."/>
            <person name="Zhang Z."/>
            <person name="Bennetzen J.L."/>
            <person name="Zhao S."/>
            <person name="Wan X."/>
        </authorList>
    </citation>
    <scope>NUCLEOTIDE SEQUENCE [LARGE SCALE GENOMIC DNA]</scope>
    <source>
        <strain evidence="5">cv. Shuchazao</strain>
        <tissue evidence="4">Leaf</tissue>
    </source>
</reference>
<dbReference type="Proteomes" id="UP000306102">
    <property type="component" value="Unassembled WGS sequence"/>
</dbReference>
<keyword evidence="5" id="KW-1185">Reference proteome</keyword>
<feature type="domain" description="Disease resistance R13L4/SHOC-2-like LRR" evidence="3">
    <location>
        <begin position="144"/>
        <end position="273"/>
    </location>
</feature>
<dbReference type="Pfam" id="PF07725">
    <property type="entry name" value="LRR_3"/>
    <property type="match status" value="1"/>
</dbReference>
<dbReference type="SUPFAM" id="SSF52058">
    <property type="entry name" value="L domain-like"/>
    <property type="match status" value="1"/>
</dbReference>
<protein>
    <recommendedName>
        <fullName evidence="3">Disease resistance R13L4/SHOC-2-like LRR domain-containing protein</fullName>
    </recommendedName>
</protein>
<evidence type="ECO:0000313" key="4">
    <source>
        <dbReference type="EMBL" id="THF96766.1"/>
    </source>
</evidence>
<evidence type="ECO:0000313" key="5">
    <source>
        <dbReference type="Proteomes" id="UP000306102"/>
    </source>
</evidence>
<dbReference type="STRING" id="542762.A0A4V3WJF4"/>
<organism evidence="4 5">
    <name type="scientific">Camellia sinensis var. sinensis</name>
    <name type="common">China tea</name>
    <dbReference type="NCBI Taxonomy" id="542762"/>
    <lineage>
        <taxon>Eukaryota</taxon>
        <taxon>Viridiplantae</taxon>
        <taxon>Streptophyta</taxon>
        <taxon>Embryophyta</taxon>
        <taxon>Tracheophyta</taxon>
        <taxon>Spermatophyta</taxon>
        <taxon>Magnoliopsida</taxon>
        <taxon>eudicotyledons</taxon>
        <taxon>Gunneridae</taxon>
        <taxon>Pentapetalae</taxon>
        <taxon>asterids</taxon>
        <taxon>Ericales</taxon>
        <taxon>Theaceae</taxon>
        <taxon>Camellia</taxon>
    </lineage>
</organism>
<dbReference type="InterPro" id="IPR032675">
    <property type="entry name" value="LRR_dom_sf"/>
</dbReference>
<accession>A0A4V3WJF4</accession>
<dbReference type="PANTHER" id="PTHR11017:SF573">
    <property type="entry name" value="ADP-RIBOSYL CYCLASE_CYCLIC ADP-RIBOSE HYDROLASE"/>
    <property type="match status" value="1"/>
</dbReference>
<evidence type="ECO:0000256" key="1">
    <source>
        <dbReference type="ARBA" id="ARBA00022614"/>
    </source>
</evidence>
<dbReference type="GO" id="GO:0006952">
    <property type="term" value="P:defense response"/>
    <property type="evidence" value="ECO:0007669"/>
    <property type="project" value="InterPro"/>
</dbReference>
<dbReference type="InterPro" id="IPR055414">
    <property type="entry name" value="LRR_R13L4/SHOC2-like"/>
</dbReference>
<gene>
    <name evidence="4" type="ORF">TEA_009276</name>
</gene>
<comment type="caution">
    <text evidence="4">The sequence shown here is derived from an EMBL/GenBank/DDBJ whole genome shotgun (WGS) entry which is preliminary data.</text>
</comment>